<dbReference type="EMBL" id="RHHR01000010">
    <property type="protein sequence ID" value="RNB75460.1"/>
    <property type="molecule type" value="Genomic_DNA"/>
</dbReference>
<sequence>MAIGKIQQVTLPFPSTWDLHAGVGRRPMRSAKLVINSVMNNRVNGTVNFRGTPLPIEGVWDEAAKQIQFETPFATYVGQLSSFDEPTINMRHYMMRGSLRMKPPSTWAGETGSWAATTSFRMR</sequence>
<protein>
    <submittedName>
        <fullName evidence="1">Uncharacterized protein</fullName>
    </submittedName>
</protein>
<reference evidence="1 2" key="1">
    <citation type="submission" date="2018-10" db="EMBL/GenBank/DDBJ databases">
        <title>Phylogenomics of Brevibacillus.</title>
        <authorList>
            <person name="Dunlap C."/>
        </authorList>
    </citation>
    <scope>NUCLEOTIDE SEQUENCE [LARGE SCALE GENOMIC DNA]</scope>
    <source>
        <strain evidence="1 2">JCM 12215</strain>
    </source>
</reference>
<keyword evidence="2" id="KW-1185">Reference proteome</keyword>
<evidence type="ECO:0000313" key="2">
    <source>
        <dbReference type="Proteomes" id="UP000282028"/>
    </source>
</evidence>
<evidence type="ECO:0000313" key="1">
    <source>
        <dbReference type="EMBL" id="RNB75460.1"/>
    </source>
</evidence>
<gene>
    <name evidence="1" type="ORF">EDM52_07705</name>
</gene>
<name>A0A3M8CIC3_9BACL</name>
<organism evidence="1 2">
    <name type="scientific">Brevibacillus invocatus</name>
    <dbReference type="NCBI Taxonomy" id="173959"/>
    <lineage>
        <taxon>Bacteria</taxon>
        <taxon>Bacillati</taxon>
        <taxon>Bacillota</taxon>
        <taxon>Bacilli</taxon>
        <taxon>Bacillales</taxon>
        <taxon>Paenibacillaceae</taxon>
        <taxon>Brevibacillus</taxon>
    </lineage>
</organism>
<dbReference type="Proteomes" id="UP000282028">
    <property type="component" value="Unassembled WGS sequence"/>
</dbReference>
<proteinExistence type="predicted"/>
<accession>A0A3M8CIC3</accession>
<comment type="caution">
    <text evidence="1">The sequence shown here is derived from an EMBL/GenBank/DDBJ whole genome shotgun (WGS) entry which is preliminary data.</text>
</comment>
<dbReference type="RefSeq" id="WP_122908421.1">
    <property type="nucleotide sequence ID" value="NZ_CBCSBE010000001.1"/>
</dbReference>
<dbReference type="AlphaFoldDB" id="A0A3M8CIC3"/>
<dbReference type="OrthoDB" id="2934265at2"/>